<sequence>MHYPMIQLLAYQLNFNYTLTITDDHGWSYGNGSFFGLTGILQREESDFGAAGSLMRLDRMTAVDFTVGTVSLESNILFKQPMLSSVTNIHIEPFKYEVWQVTLVMLMGFVLILLFLNKFKANRRTSLNVLEIIGLVHGAICQQGSTIVLVLNSIKIVVFVLFSTTFFLFNAYSASIVSLLQSTSSSINNVKDLLHEKSMTMSIQIATYAKPYFNETTNEILRKLYDVKIKPYDENNSFTDASRGIERIRTEFHGFMVEKTSAYQIINRKWREEEKCGLYEIQLFKLPVLAIPVVKKSGYKDVFKQKLIQQHEVGIKKRLIQRWTPKKPTCDSAKKNRNYVSVSIKEILPTIILFGYGLLISLTVLVLELAYYYVANSADYNEMLNVLKIFFVRRHVQTVTAAITCWPFDVNKKLLDDLSTADISVSFNSHTLQYYSTWYRCAFIIDLSCENSTEILQQISNDRLFNTQNDWILFDQNSFANETNSAQFALRTFQLYLGNAYVLPDASVFLFLKTYDGVWEIWSGFRASKSDAIRVFEIGTASLNRMTIREMHDEKRNFRGVTLKSTSVIVEKDSFFGFDKKISSDLDVFAHMHYEMIVTLTNQLNFKTEITIVNDYGWYLGNGSFGGLIGLLQNEAIDFSATGVLIRTDRMSVIDFAVGIVELRTAAMFRQPSLSSVHNILLLPFTTDVWIGICATFCVFVFTLMFLMRVNNYLGEKKYGSLNVPEIVTLVHGAICQQGFNSTLTLISIRVVIAVLFFTSVFFYTSYSASIAALVQSNSNSIKSIKDIVESSMTFSTQISPYGKRYFEVSIDYNIILL</sequence>
<evidence type="ECO:0000256" key="1">
    <source>
        <dbReference type="ARBA" id="ARBA00004651"/>
    </source>
</evidence>
<evidence type="ECO:0000259" key="14">
    <source>
        <dbReference type="Pfam" id="PF00060"/>
    </source>
</evidence>
<feature type="transmembrane region" description="Helical" evidence="13">
    <location>
        <begin position="689"/>
        <end position="708"/>
    </location>
</feature>
<dbReference type="PANTHER" id="PTHR42643:SF33">
    <property type="entry name" value="GLUTAMATE RECEPTOR 2-LIKE PROTEIN"/>
    <property type="match status" value="1"/>
</dbReference>
<evidence type="ECO:0000256" key="2">
    <source>
        <dbReference type="ARBA" id="ARBA00008685"/>
    </source>
</evidence>
<dbReference type="Gene3D" id="3.40.190.10">
    <property type="entry name" value="Periplasmic binding protein-like II"/>
    <property type="match status" value="2"/>
</dbReference>
<organism evidence="16 17">
    <name type="scientific">Aphis gossypii</name>
    <name type="common">Cotton aphid</name>
    <dbReference type="NCBI Taxonomy" id="80765"/>
    <lineage>
        <taxon>Eukaryota</taxon>
        <taxon>Metazoa</taxon>
        <taxon>Ecdysozoa</taxon>
        <taxon>Arthropoda</taxon>
        <taxon>Hexapoda</taxon>
        <taxon>Insecta</taxon>
        <taxon>Pterygota</taxon>
        <taxon>Neoptera</taxon>
        <taxon>Paraneoptera</taxon>
        <taxon>Hemiptera</taxon>
        <taxon>Sternorrhyncha</taxon>
        <taxon>Aphidomorpha</taxon>
        <taxon>Aphidoidea</taxon>
        <taxon>Aphididae</taxon>
        <taxon>Aphidini</taxon>
        <taxon>Aphis</taxon>
        <taxon>Aphis</taxon>
    </lineage>
</organism>
<evidence type="ECO:0000256" key="4">
    <source>
        <dbReference type="ARBA" id="ARBA00022475"/>
    </source>
</evidence>
<gene>
    <name evidence="16" type="ORF">APHIGO_LOCUS11482</name>
</gene>
<keyword evidence="8 13" id="KW-0472">Membrane</keyword>
<dbReference type="Gene3D" id="1.10.287.70">
    <property type="match status" value="2"/>
</dbReference>
<evidence type="ECO:0000256" key="13">
    <source>
        <dbReference type="SAM" id="Phobius"/>
    </source>
</evidence>
<comment type="similarity">
    <text evidence="2">Belongs to the glutamate-gated ion channel (TC 1.A.10.1) family.</text>
</comment>
<keyword evidence="17" id="KW-1185">Reference proteome</keyword>
<dbReference type="AlphaFoldDB" id="A0A9P0NNA4"/>
<feature type="transmembrane region" description="Helical" evidence="13">
    <location>
        <begin position="129"/>
        <end position="150"/>
    </location>
</feature>
<dbReference type="PANTHER" id="PTHR42643">
    <property type="entry name" value="IONOTROPIC RECEPTOR 20A-RELATED"/>
    <property type="match status" value="1"/>
</dbReference>
<evidence type="ECO:0000256" key="9">
    <source>
        <dbReference type="ARBA" id="ARBA00023170"/>
    </source>
</evidence>
<evidence type="ECO:0000256" key="12">
    <source>
        <dbReference type="ARBA" id="ARBA00023303"/>
    </source>
</evidence>
<evidence type="ECO:0000313" key="16">
    <source>
        <dbReference type="EMBL" id="CAH1738067.1"/>
    </source>
</evidence>
<evidence type="ECO:0000256" key="5">
    <source>
        <dbReference type="ARBA" id="ARBA00022692"/>
    </source>
</evidence>
<evidence type="ECO:0000259" key="15">
    <source>
        <dbReference type="Pfam" id="PF10613"/>
    </source>
</evidence>
<dbReference type="InterPro" id="IPR001320">
    <property type="entry name" value="Iontro_rcpt_C"/>
</dbReference>
<feature type="transmembrane region" description="Helical" evidence="13">
    <location>
        <begin position="751"/>
        <end position="775"/>
    </location>
</feature>
<dbReference type="Proteomes" id="UP001154329">
    <property type="component" value="Chromosome 4"/>
</dbReference>
<feature type="domain" description="Ionotropic glutamate receptor C-terminal" evidence="14">
    <location>
        <begin position="96"/>
        <end position="346"/>
    </location>
</feature>
<dbReference type="SUPFAM" id="SSF53850">
    <property type="entry name" value="Periplasmic binding protein-like II"/>
    <property type="match status" value="2"/>
</dbReference>
<dbReference type="GO" id="GO:0005886">
    <property type="term" value="C:plasma membrane"/>
    <property type="evidence" value="ECO:0007669"/>
    <property type="project" value="UniProtKB-SubCell"/>
</dbReference>
<dbReference type="InterPro" id="IPR052192">
    <property type="entry name" value="Insect_Ionotropic_Sensory_Rcpt"/>
</dbReference>
<feature type="transmembrane region" description="Helical" evidence="13">
    <location>
        <begin position="156"/>
        <end position="180"/>
    </location>
</feature>
<keyword evidence="3" id="KW-0813">Transport</keyword>
<evidence type="ECO:0000256" key="11">
    <source>
        <dbReference type="ARBA" id="ARBA00023286"/>
    </source>
</evidence>
<keyword evidence="7" id="KW-0406">Ion transport</keyword>
<keyword evidence="6 13" id="KW-1133">Transmembrane helix</keyword>
<feature type="domain" description="Ionotropic glutamate receptor C-terminal" evidence="14">
    <location>
        <begin position="687"/>
        <end position="791"/>
    </location>
</feature>
<name>A0A9P0NNA4_APHGO</name>
<keyword evidence="9" id="KW-0675">Receptor</keyword>
<protein>
    <submittedName>
        <fullName evidence="16">Uncharacterized protein</fullName>
    </submittedName>
</protein>
<comment type="subcellular location">
    <subcellularLocation>
        <location evidence="1">Cell membrane</location>
        <topology evidence="1">Multi-pass membrane protein</topology>
    </subcellularLocation>
</comment>
<keyword evidence="10" id="KW-0325">Glycoprotein</keyword>
<evidence type="ECO:0000256" key="7">
    <source>
        <dbReference type="ARBA" id="ARBA00023065"/>
    </source>
</evidence>
<dbReference type="Pfam" id="PF00060">
    <property type="entry name" value="Lig_chan"/>
    <property type="match status" value="2"/>
</dbReference>
<proteinExistence type="inferred from homology"/>
<dbReference type="GO" id="GO:0015276">
    <property type="term" value="F:ligand-gated monoatomic ion channel activity"/>
    <property type="evidence" value="ECO:0007669"/>
    <property type="project" value="InterPro"/>
</dbReference>
<reference evidence="16" key="1">
    <citation type="submission" date="2022-02" db="EMBL/GenBank/DDBJ databases">
        <authorList>
            <person name="King R."/>
        </authorList>
    </citation>
    <scope>NUCLEOTIDE SEQUENCE</scope>
</reference>
<dbReference type="InterPro" id="IPR019594">
    <property type="entry name" value="Glu/Gly-bd"/>
</dbReference>
<keyword evidence="5 13" id="KW-0812">Transmembrane</keyword>
<keyword evidence="11" id="KW-1071">Ligand-gated ion channel</keyword>
<dbReference type="Pfam" id="PF10613">
    <property type="entry name" value="Lig_chan-Glu_bd"/>
    <property type="match status" value="1"/>
</dbReference>
<evidence type="ECO:0000256" key="10">
    <source>
        <dbReference type="ARBA" id="ARBA00023180"/>
    </source>
</evidence>
<keyword evidence="12" id="KW-0407">Ion channel</keyword>
<reference evidence="16" key="2">
    <citation type="submission" date="2022-10" db="EMBL/GenBank/DDBJ databases">
        <authorList>
            <consortium name="ENA_rothamsted_submissions"/>
            <consortium name="culmorum"/>
            <person name="King R."/>
        </authorList>
    </citation>
    <scope>NUCLEOTIDE SEQUENCE</scope>
</reference>
<feature type="transmembrane region" description="Helical" evidence="13">
    <location>
        <begin position="98"/>
        <end position="117"/>
    </location>
</feature>
<evidence type="ECO:0000313" key="17">
    <source>
        <dbReference type="Proteomes" id="UP001154329"/>
    </source>
</evidence>
<keyword evidence="4" id="KW-1003">Cell membrane</keyword>
<evidence type="ECO:0000256" key="6">
    <source>
        <dbReference type="ARBA" id="ARBA00022989"/>
    </source>
</evidence>
<dbReference type="GO" id="GO:0050906">
    <property type="term" value="P:detection of stimulus involved in sensory perception"/>
    <property type="evidence" value="ECO:0007669"/>
    <property type="project" value="UniProtKB-ARBA"/>
</dbReference>
<dbReference type="EMBL" id="OU899037">
    <property type="protein sequence ID" value="CAH1738067.1"/>
    <property type="molecule type" value="Genomic_DNA"/>
</dbReference>
<evidence type="ECO:0000256" key="3">
    <source>
        <dbReference type="ARBA" id="ARBA00022448"/>
    </source>
</evidence>
<feature type="domain" description="Ionotropic glutamate receptor L-glutamate and glycine-binding" evidence="15">
    <location>
        <begin position="587"/>
        <end position="672"/>
    </location>
</feature>
<feature type="transmembrane region" description="Helical" evidence="13">
    <location>
        <begin position="347"/>
        <end position="374"/>
    </location>
</feature>
<accession>A0A9P0NNA4</accession>
<evidence type="ECO:0000256" key="8">
    <source>
        <dbReference type="ARBA" id="ARBA00023136"/>
    </source>
</evidence>